<evidence type="ECO:0000259" key="5">
    <source>
        <dbReference type="Pfam" id="PF00135"/>
    </source>
</evidence>
<keyword evidence="7" id="KW-1185">Reference proteome</keyword>
<protein>
    <recommendedName>
        <fullName evidence="3">Carboxylic ester hydrolase</fullName>
        <ecNumber evidence="3">3.1.1.-</ecNumber>
    </recommendedName>
</protein>
<dbReference type="PANTHER" id="PTHR48081:SF33">
    <property type="entry name" value="KYNURENINE FORMAMIDASE"/>
    <property type="match status" value="1"/>
</dbReference>
<dbReference type="EC" id="3.1.1.-" evidence="3"/>
<evidence type="ECO:0000256" key="4">
    <source>
        <dbReference type="SAM" id="MobiDB-lite"/>
    </source>
</evidence>
<dbReference type="AlphaFoldDB" id="A0A0S4IQH1"/>
<dbReference type="OrthoDB" id="6495301at2759"/>
<dbReference type="PROSITE" id="PS00122">
    <property type="entry name" value="CARBOXYLESTERASE_B_1"/>
    <property type="match status" value="1"/>
</dbReference>
<dbReference type="EMBL" id="CYKH01000278">
    <property type="protein sequence ID" value="CUF26482.1"/>
    <property type="molecule type" value="Genomic_DNA"/>
</dbReference>
<dbReference type="PANTHER" id="PTHR48081">
    <property type="entry name" value="AB HYDROLASE SUPERFAMILY PROTEIN C4A8.06C"/>
    <property type="match status" value="1"/>
</dbReference>
<name>A0A0S4IQH1_BODSA</name>
<gene>
    <name evidence="6" type="ORF">BSAL_60800</name>
</gene>
<reference evidence="7" key="1">
    <citation type="submission" date="2015-09" db="EMBL/GenBank/DDBJ databases">
        <authorList>
            <consortium name="Pathogen Informatics"/>
        </authorList>
    </citation>
    <scope>NUCLEOTIDE SEQUENCE [LARGE SCALE GENOMIC DNA]</scope>
    <source>
        <strain evidence="7">Lake Konstanz</strain>
    </source>
</reference>
<dbReference type="VEuPathDB" id="TriTrypDB:BSAL_60800"/>
<organism evidence="6 7">
    <name type="scientific">Bodo saltans</name>
    <name type="common">Flagellated protozoan</name>
    <dbReference type="NCBI Taxonomy" id="75058"/>
    <lineage>
        <taxon>Eukaryota</taxon>
        <taxon>Discoba</taxon>
        <taxon>Euglenozoa</taxon>
        <taxon>Kinetoplastea</taxon>
        <taxon>Metakinetoplastina</taxon>
        <taxon>Eubodonida</taxon>
        <taxon>Bodonidae</taxon>
        <taxon>Bodo</taxon>
    </lineage>
</organism>
<dbReference type="Proteomes" id="UP000051952">
    <property type="component" value="Unassembled WGS sequence"/>
</dbReference>
<evidence type="ECO:0000313" key="7">
    <source>
        <dbReference type="Proteomes" id="UP000051952"/>
    </source>
</evidence>
<sequence length="370" mass="40228">MDSTCADQDDDILEVPFMDSPSSLSRDLIESPASATPSAERLATTRNIPYRSDATTHSDHKQQLDVHVPSSDVGGVMRPVYFHVHGGGWKRGDRQIPFYGAPSLAHFAANELGFVAVTPSYRLGKYPDFMFDVVAALVWTFENIHQFGGDPSKIILSGHSAGAHIVSLILLCGVEQFDLPQYLLDNCICSVVLLSGVYSLEAPMYHKPLYPRNAIFRAAYVKKTFGTVASVVDSASPSVAVLSCGASILRPESTKTSESSCWISRMSCKNTPVKNGPPFPLASGADALFATREFPNSLFNVAFLILNASCDLGLEVDGAVFAELLRSVKTETTKMNVTYETVASTNHASICWSTATHDRIAQFLKPFTLF</sequence>
<dbReference type="InterPro" id="IPR029058">
    <property type="entry name" value="AB_hydrolase_fold"/>
</dbReference>
<evidence type="ECO:0000256" key="1">
    <source>
        <dbReference type="ARBA" id="ARBA00005964"/>
    </source>
</evidence>
<comment type="similarity">
    <text evidence="1 3">Belongs to the type-B carboxylesterase/lipase family.</text>
</comment>
<feature type="region of interest" description="Disordered" evidence="4">
    <location>
        <begin position="16"/>
        <end position="47"/>
    </location>
</feature>
<dbReference type="InterPro" id="IPR019826">
    <property type="entry name" value="Carboxylesterase_B_AS"/>
</dbReference>
<dbReference type="InterPro" id="IPR002018">
    <property type="entry name" value="CarbesteraseB"/>
</dbReference>
<dbReference type="SUPFAM" id="SSF53474">
    <property type="entry name" value="alpha/beta-Hydrolases"/>
    <property type="match status" value="1"/>
</dbReference>
<dbReference type="InterPro" id="IPR050300">
    <property type="entry name" value="GDXG_lipolytic_enzyme"/>
</dbReference>
<keyword evidence="2 3" id="KW-0378">Hydrolase</keyword>
<proteinExistence type="inferred from homology"/>
<accession>A0A0S4IQH1</accession>
<evidence type="ECO:0000256" key="2">
    <source>
        <dbReference type="ARBA" id="ARBA00022801"/>
    </source>
</evidence>
<dbReference type="GO" id="GO:0016787">
    <property type="term" value="F:hydrolase activity"/>
    <property type="evidence" value="ECO:0007669"/>
    <property type="project" value="UniProtKB-KW"/>
</dbReference>
<dbReference type="Gene3D" id="3.40.50.1820">
    <property type="entry name" value="alpha/beta hydrolase"/>
    <property type="match status" value="1"/>
</dbReference>
<dbReference type="Pfam" id="PF00135">
    <property type="entry name" value="COesterase"/>
    <property type="match status" value="1"/>
</dbReference>
<evidence type="ECO:0000313" key="6">
    <source>
        <dbReference type="EMBL" id="CUF26482.1"/>
    </source>
</evidence>
<evidence type="ECO:0000256" key="3">
    <source>
        <dbReference type="RuleBase" id="RU361235"/>
    </source>
</evidence>
<feature type="domain" description="Carboxylesterase type B" evidence="5">
    <location>
        <begin position="63"/>
        <end position="173"/>
    </location>
</feature>